<evidence type="ECO:0000313" key="2">
    <source>
        <dbReference type="EMBL" id="KAJ1100538.1"/>
    </source>
</evidence>
<reference evidence="2" key="1">
    <citation type="journal article" date="2022" name="bioRxiv">
        <title>Sequencing and chromosome-scale assembly of the giantPleurodeles waltlgenome.</title>
        <authorList>
            <person name="Brown T."/>
            <person name="Elewa A."/>
            <person name="Iarovenko S."/>
            <person name="Subramanian E."/>
            <person name="Araus A.J."/>
            <person name="Petzold A."/>
            <person name="Susuki M."/>
            <person name="Suzuki K.-i.T."/>
            <person name="Hayashi T."/>
            <person name="Toyoda A."/>
            <person name="Oliveira C."/>
            <person name="Osipova E."/>
            <person name="Leigh N.D."/>
            <person name="Simon A."/>
            <person name="Yun M.H."/>
        </authorList>
    </citation>
    <scope>NUCLEOTIDE SEQUENCE</scope>
    <source>
        <strain evidence="2">20211129_DDA</strain>
        <tissue evidence="2">Liver</tissue>
    </source>
</reference>
<evidence type="ECO:0000313" key="3">
    <source>
        <dbReference type="Proteomes" id="UP001066276"/>
    </source>
</evidence>
<comment type="caution">
    <text evidence="2">The sequence shown here is derived from an EMBL/GenBank/DDBJ whole genome shotgun (WGS) entry which is preliminary data.</text>
</comment>
<dbReference type="Proteomes" id="UP001066276">
    <property type="component" value="Chromosome 10"/>
</dbReference>
<dbReference type="EMBL" id="JANPWB010000014">
    <property type="protein sequence ID" value="KAJ1100538.1"/>
    <property type="molecule type" value="Genomic_DNA"/>
</dbReference>
<feature type="compositionally biased region" description="Acidic residues" evidence="1">
    <location>
        <begin position="75"/>
        <end position="88"/>
    </location>
</feature>
<proteinExistence type="predicted"/>
<evidence type="ECO:0000256" key="1">
    <source>
        <dbReference type="SAM" id="MobiDB-lite"/>
    </source>
</evidence>
<keyword evidence="3" id="KW-1185">Reference proteome</keyword>
<sequence length="99" mass="10914">MAVMSAVVCAVTAGLHRHWLLGPIGPMLTNAALRRGLRPPTAMVYNASAVTSHPIVPLYRRMVQMACVVAAVEPMDSEDKEGEEEDMDNRDSVIQQYFQ</sequence>
<gene>
    <name evidence="2" type="ORF">NDU88_005620</name>
</gene>
<accession>A0AAV7MB08</accession>
<name>A0AAV7MB08_PLEWA</name>
<protein>
    <submittedName>
        <fullName evidence="2">Uncharacterized protein</fullName>
    </submittedName>
</protein>
<feature type="region of interest" description="Disordered" evidence="1">
    <location>
        <begin position="74"/>
        <end position="99"/>
    </location>
</feature>
<dbReference type="AlphaFoldDB" id="A0AAV7MB08"/>
<organism evidence="2 3">
    <name type="scientific">Pleurodeles waltl</name>
    <name type="common">Iberian ribbed newt</name>
    <dbReference type="NCBI Taxonomy" id="8319"/>
    <lineage>
        <taxon>Eukaryota</taxon>
        <taxon>Metazoa</taxon>
        <taxon>Chordata</taxon>
        <taxon>Craniata</taxon>
        <taxon>Vertebrata</taxon>
        <taxon>Euteleostomi</taxon>
        <taxon>Amphibia</taxon>
        <taxon>Batrachia</taxon>
        <taxon>Caudata</taxon>
        <taxon>Salamandroidea</taxon>
        <taxon>Salamandridae</taxon>
        <taxon>Pleurodelinae</taxon>
        <taxon>Pleurodeles</taxon>
    </lineage>
</organism>